<dbReference type="SUPFAM" id="SSF81383">
    <property type="entry name" value="F-box domain"/>
    <property type="match status" value="1"/>
</dbReference>
<accession>A0A4D6EI07</accession>
<dbReference type="SUPFAM" id="SSF48403">
    <property type="entry name" value="Ankyrin repeat"/>
    <property type="match status" value="1"/>
</dbReference>
<organism evidence="2 3">
    <name type="scientific">Pandoravirus celtis</name>
    <dbReference type="NCBI Taxonomy" id="2568002"/>
    <lineage>
        <taxon>Viruses</taxon>
        <taxon>Pandoravirus</taxon>
    </lineage>
</organism>
<sequence length="480" mass="54564">MDNHNAISSEHHGRTMASLDDTTTRPSIDDLPGELFDMILCLVGALPHVRAVCKSWRHALDHFVIVGRCRRLRAGDYLGLLARWNLKEMILWARDQGHPWDAKACTGAARGGHFDLLLWLRQQGCPLDGRARAAAARCGHVDLFKWLVRNDWSGWDRRVVINAVKGSHRAILDLLVEHRAPRWPEACATAARTGRLGTIQWLHERNYPLDVWVRVWASTRGDDRMDVWARDHGCPDPDQHLNKVWKGAIERGYKEVVLWLRSRGHAWPKDACRRAARHARRGVLLVARDDGCIWDERVCGEAAHEGHVDLLRWLWMHNCPWDEITTRALAGRGDLVTLQWAATEGCPLDHTVMERAVYHGHLNVVEWLDSMGHTYDAPTSSTAPCIRAARMRQPGVFKWLADRGYRCDHEVFLCAIDANQVEIVRYLLALGHPWPPHAVDHVIKFGGLDMLRCHSSSAFLFTWCLDSGCKPTTARSARGH</sequence>
<dbReference type="InterPro" id="IPR052050">
    <property type="entry name" value="SecEffector_AnkRepeat"/>
</dbReference>
<dbReference type="EMBL" id="MK174290">
    <property type="protein sequence ID" value="QBZ81334.1"/>
    <property type="molecule type" value="Genomic_DNA"/>
</dbReference>
<dbReference type="PANTHER" id="PTHR46586:SF3">
    <property type="entry name" value="ANKYRIN REPEAT-CONTAINING PROTEIN"/>
    <property type="match status" value="1"/>
</dbReference>
<feature type="compositionally biased region" description="Basic and acidic residues" evidence="1">
    <location>
        <begin position="1"/>
        <end position="13"/>
    </location>
</feature>
<evidence type="ECO:0000256" key="1">
    <source>
        <dbReference type="SAM" id="MobiDB-lite"/>
    </source>
</evidence>
<evidence type="ECO:0000313" key="2">
    <source>
        <dbReference type="EMBL" id="QBZ81334.1"/>
    </source>
</evidence>
<dbReference type="InterPro" id="IPR036047">
    <property type="entry name" value="F-box-like_dom_sf"/>
</dbReference>
<name>A0A4D6EI07_9VIRU</name>
<evidence type="ECO:0000313" key="3">
    <source>
        <dbReference type="Proteomes" id="UP001237152"/>
    </source>
</evidence>
<proteinExistence type="predicted"/>
<dbReference type="Proteomes" id="UP001237152">
    <property type="component" value="Segment"/>
</dbReference>
<dbReference type="PANTHER" id="PTHR46586">
    <property type="entry name" value="ANKYRIN REPEAT-CONTAINING PROTEIN"/>
    <property type="match status" value="1"/>
</dbReference>
<reference evidence="2" key="1">
    <citation type="journal article" date="2019" name="Front. Microbiol.">
        <title>Pandoravirus Celtis Illustrates the Microevolution Processes at Work in the Giant Pandoraviridae Genomes.</title>
        <authorList>
            <person name="Legendre M."/>
            <person name="Alempic J.M."/>
            <person name="Philippe N."/>
            <person name="Lartigue A."/>
            <person name="Jeudy S."/>
            <person name="Poirot O."/>
            <person name="Ta N.T."/>
            <person name="Nin S."/>
            <person name="Coute Y."/>
            <person name="Abergel C."/>
            <person name="Claverie J.M."/>
        </authorList>
    </citation>
    <scope>NUCLEOTIDE SEQUENCE</scope>
</reference>
<dbReference type="Gene3D" id="1.25.40.20">
    <property type="entry name" value="Ankyrin repeat-containing domain"/>
    <property type="match status" value="1"/>
</dbReference>
<protein>
    <submittedName>
        <fullName evidence="2">F-box domain containing protein</fullName>
    </submittedName>
</protein>
<gene>
    <name evidence="2" type="ORF">pclt_cds_746</name>
</gene>
<feature type="region of interest" description="Disordered" evidence="1">
    <location>
        <begin position="1"/>
        <end position="24"/>
    </location>
</feature>
<dbReference type="InterPro" id="IPR036770">
    <property type="entry name" value="Ankyrin_rpt-contain_sf"/>
</dbReference>